<evidence type="ECO:0000256" key="1">
    <source>
        <dbReference type="SAM" id="Phobius"/>
    </source>
</evidence>
<sequence length="108" mass="11482">MTPESMQMLLALAFGFAVAGLSCSAFQLATSRLPSFTMLAKGPSAQALAAVPLLIVAAPFLIMRNTLMGARHEARQFQFVFLATIIAGFWSLMSGQVLVMSLRACGVV</sequence>
<evidence type="ECO:0000313" key="3">
    <source>
        <dbReference type="Proteomes" id="UP000263993"/>
    </source>
</evidence>
<reference evidence="3" key="1">
    <citation type="submission" date="2018-08" db="EMBL/GenBank/DDBJ databases">
        <authorList>
            <person name="Kim S.-J."/>
            <person name="Jung G.-Y."/>
        </authorList>
    </citation>
    <scope>NUCLEOTIDE SEQUENCE [LARGE SCALE GENOMIC DNA]</scope>
    <source>
        <strain evidence="3">GY_H</strain>
    </source>
</reference>
<dbReference type="EMBL" id="QRGO01000001">
    <property type="protein sequence ID" value="RDV05336.1"/>
    <property type="molecule type" value="Genomic_DNA"/>
</dbReference>
<evidence type="ECO:0000313" key="2">
    <source>
        <dbReference type="EMBL" id="RDV05336.1"/>
    </source>
</evidence>
<accession>A0A371BCL7</accession>
<feature type="transmembrane region" description="Helical" evidence="1">
    <location>
        <begin position="79"/>
        <end position="102"/>
    </location>
</feature>
<dbReference type="AlphaFoldDB" id="A0A371BCL7"/>
<dbReference type="Proteomes" id="UP000263993">
    <property type="component" value="Unassembled WGS sequence"/>
</dbReference>
<feature type="transmembrane region" description="Helical" evidence="1">
    <location>
        <begin position="49"/>
        <end position="67"/>
    </location>
</feature>
<dbReference type="RefSeq" id="WP_115517362.1">
    <property type="nucleotide sequence ID" value="NZ_QRGO01000001.1"/>
</dbReference>
<organism evidence="2 3">
    <name type="scientific">Undibacter mobilis</name>
    <dbReference type="NCBI Taxonomy" id="2292256"/>
    <lineage>
        <taxon>Bacteria</taxon>
        <taxon>Pseudomonadati</taxon>
        <taxon>Pseudomonadota</taxon>
        <taxon>Alphaproteobacteria</taxon>
        <taxon>Hyphomicrobiales</taxon>
        <taxon>Nitrobacteraceae</taxon>
        <taxon>Undibacter</taxon>
    </lineage>
</organism>
<comment type="caution">
    <text evidence="2">The sequence shown here is derived from an EMBL/GenBank/DDBJ whole genome shotgun (WGS) entry which is preliminary data.</text>
</comment>
<keyword evidence="1" id="KW-0812">Transmembrane</keyword>
<keyword evidence="3" id="KW-1185">Reference proteome</keyword>
<name>A0A371BCL7_9BRAD</name>
<dbReference type="InterPro" id="IPR053803">
    <property type="entry name" value="DUF6949"/>
</dbReference>
<proteinExistence type="predicted"/>
<keyword evidence="1" id="KW-0472">Membrane</keyword>
<dbReference type="Pfam" id="PF22258">
    <property type="entry name" value="DUF6949"/>
    <property type="match status" value="1"/>
</dbReference>
<keyword evidence="1" id="KW-1133">Transmembrane helix</keyword>
<dbReference type="OrthoDB" id="8451574at2"/>
<gene>
    <name evidence="2" type="ORF">DXH78_12590</name>
</gene>
<protein>
    <submittedName>
        <fullName evidence="2">Uncharacterized protein</fullName>
    </submittedName>
</protein>